<dbReference type="EMBL" id="WUUQ01000007">
    <property type="protein sequence ID" value="MXQ74418.1"/>
    <property type="molecule type" value="Genomic_DNA"/>
</dbReference>
<evidence type="ECO:0008006" key="3">
    <source>
        <dbReference type="Google" id="ProtNLM"/>
    </source>
</evidence>
<dbReference type="PROSITE" id="PS51257">
    <property type="entry name" value="PROKAR_LIPOPROTEIN"/>
    <property type="match status" value="1"/>
</dbReference>
<gene>
    <name evidence="1" type="ORF">GSF08_10825</name>
</gene>
<protein>
    <recommendedName>
        <fullName evidence="3">DUF1307 domain-containing protein</fullName>
    </recommendedName>
</protein>
<evidence type="ECO:0000313" key="2">
    <source>
        <dbReference type="Proteomes" id="UP000434036"/>
    </source>
</evidence>
<dbReference type="AlphaFoldDB" id="A0A6N8U889"/>
<dbReference type="Proteomes" id="UP000434036">
    <property type="component" value="Unassembled WGS sequence"/>
</dbReference>
<name>A0A6N8U889_9FIRM</name>
<keyword evidence="2" id="KW-1185">Reference proteome</keyword>
<accession>A0A6N8U889</accession>
<comment type="caution">
    <text evidence="1">The sequence shown here is derived from an EMBL/GenBank/DDBJ whole genome shotgun (WGS) entry which is preliminary data.</text>
</comment>
<evidence type="ECO:0000313" key="1">
    <source>
        <dbReference type="EMBL" id="MXQ74418.1"/>
    </source>
</evidence>
<reference evidence="1 2" key="2">
    <citation type="submission" date="2020-01" db="EMBL/GenBank/DDBJ databases">
        <title>Clostridiaceae sp. nov. isolated from the gut of human by culturomics.</title>
        <authorList>
            <person name="Chang Y."/>
        </authorList>
    </citation>
    <scope>NUCLEOTIDE SEQUENCE [LARGE SCALE GENOMIC DNA]</scope>
    <source>
        <strain evidence="1 2">DONG20-135</strain>
    </source>
</reference>
<reference evidence="1 2" key="1">
    <citation type="submission" date="2019-12" db="EMBL/GenBank/DDBJ databases">
        <authorList>
            <person name="Yang R."/>
        </authorList>
    </citation>
    <scope>NUCLEOTIDE SEQUENCE [LARGE SCALE GENOMIC DNA]</scope>
    <source>
        <strain evidence="1 2">DONG20-135</strain>
    </source>
</reference>
<organism evidence="1 2">
    <name type="scientific">Copranaerobaculum intestinale</name>
    <dbReference type="NCBI Taxonomy" id="2692629"/>
    <lineage>
        <taxon>Bacteria</taxon>
        <taxon>Bacillati</taxon>
        <taxon>Bacillota</taxon>
        <taxon>Erysipelotrichia</taxon>
        <taxon>Erysipelotrichales</taxon>
        <taxon>Erysipelotrichaceae</taxon>
        <taxon>Copranaerobaculum</taxon>
    </lineage>
</organism>
<proteinExistence type="predicted"/>
<sequence>MKKLFVLAMGALLLSGCGGGDKSVTCKMDLNGMSAAAELKYDSDKKITGMKLTSELTVPDAIMDDQTQLKKFKKSLEASNKKFETKGVVSKTELKESEKKASLVITVDKEAITKDGADEVGFYYTKDVKKAVKEYKNNGFTCGDVK</sequence>